<keyword evidence="2" id="KW-1185">Reference proteome</keyword>
<proteinExistence type="predicted"/>
<gene>
    <name evidence="1" type="ORF">BU25DRAFT_424176</name>
</gene>
<organism evidence="1 2">
    <name type="scientific">Macroventuria anomochaeta</name>
    <dbReference type="NCBI Taxonomy" id="301207"/>
    <lineage>
        <taxon>Eukaryota</taxon>
        <taxon>Fungi</taxon>
        <taxon>Dikarya</taxon>
        <taxon>Ascomycota</taxon>
        <taxon>Pezizomycotina</taxon>
        <taxon>Dothideomycetes</taxon>
        <taxon>Pleosporomycetidae</taxon>
        <taxon>Pleosporales</taxon>
        <taxon>Pleosporineae</taxon>
        <taxon>Didymellaceae</taxon>
        <taxon>Macroventuria</taxon>
    </lineage>
</organism>
<evidence type="ECO:0000313" key="2">
    <source>
        <dbReference type="Proteomes" id="UP000799754"/>
    </source>
</evidence>
<protein>
    <submittedName>
        <fullName evidence="1">Uncharacterized protein</fullName>
    </submittedName>
</protein>
<dbReference type="EMBL" id="MU006731">
    <property type="protein sequence ID" value="KAF2624400.1"/>
    <property type="molecule type" value="Genomic_DNA"/>
</dbReference>
<accession>A0ACB6RSM4</accession>
<dbReference type="Proteomes" id="UP000799754">
    <property type="component" value="Unassembled WGS sequence"/>
</dbReference>
<evidence type="ECO:0000313" key="1">
    <source>
        <dbReference type="EMBL" id="KAF2624400.1"/>
    </source>
</evidence>
<name>A0ACB6RSM4_9PLEO</name>
<sequence>MHQVLFPVTEHHITLPNHHTINLRANKHILSLRNTILTLLNQATRLASTRIRITRAKLNLLSKIATWRCLCRHVNPIYHLPSHVHSLGILACSGCDITWHHNISLLMPHPKSESEVEILLPDPEKPNTDAPYILPKPKKTGLHFFGEDECGGYGYIWLNERCGLT</sequence>
<comment type="caution">
    <text evidence="1">The sequence shown here is derived from an EMBL/GenBank/DDBJ whole genome shotgun (WGS) entry which is preliminary data.</text>
</comment>
<reference evidence="1" key="1">
    <citation type="journal article" date="2020" name="Stud. Mycol.">
        <title>101 Dothideomycetes genomes: a test case for predicting lifestyles and emergence of pathogens.</title>
        <authorList>
            <person name="Haridas S."/>
            <person name="Albert R."/>
            <person name="Binder M."/>
            <person name="Bloem J."/>
            <person name="Labutti K."/>
            <person name="Salamov A."/>
            <person name="Andreopoulos B."/>
            <person name="Baker S."/>
            <person name="Barry K."/>
            <person name="Bills G."/>
            <person name="Bluhm B."/>
            <person name="Cannon C."/>
            <person name="Castanera R."/>
            <person name="Culley D."/>
            <person name="Daum C."/>
            <person name="Ezra D."/>
            <person name="Gonzalez J."/>
            <person name="Henrissat B."/>
            <person name="Kuo A."/>
            <person name="Liang C."/>
            <person name="Lipzen A."/>
            <person name="Lutzoni F."/>
            <person name="Magnuson J."/>
            <person name="Mondo S."/>
            <person name="Nolan M."/>
            <person name="Ohm R."/>
            <person name="Pangilinan J."/>
            <person name="Park H.-J."/>
            <person name="Ramirez L."/>
            <person name="Alfaro M."/>
            <person name="Sun H."/>
            <person name="Tritt A."/>
            <person name="Yoshinaga Y."/>
            <person name="Zwiers L.-H."/>
            <person name="Turgeon B."/>
            <person name="Goodwin S."/>
            <person name="Spatafora J."/>
            <person name="Crous P."/>
            <person name="Grigoriev I."/>
        </authorList>
    </citation>
    <scope>NUCLEOTIDE SEQUENCE</scope>
    <source>
        <strain evidence="1">CBS 525.71</strain>
    </source>
</reference>